<dbReference type="NCBIfam" id="NF005413">
    <property type="entry name" value="PRK06986.1"/>
    <property type="match status" value="1"/>
</dbReference>
<keyword evidence="9" id="KW-1185">Reference proteome</keyword>
<keyword evidence="4 5" id="KW-0804">Transcription</keyword>
<dbReference type="PROSITE" id="PS00715">
    <property type="entry name" value="SIGMA70_1"/>
    <property type="match status" value="1"/>
</dbReference>
<dbReference type="PANTHER" id="PTHR30385">
    <property type="entry name" value="SIGMA FACTOR F FLAGELLAR"/>
    <property type="match status" value="1"/>
</dbReference>
<evidence type="ECO:0000256" key="3">
    <source>
        <dbReference type="ARBA" id="ARBA00023125"/>
    </source>
</evidence>
<dbReference type="InterPro" id="IPR013324">
    <property type="entry name" value="RNA_pol_sigma_r3/r4-like"/>
</dbReference>
<dbReference type="PRINTS" id="PR00046">
    <property type="entry name" value="SIGMA70FCT"/>
</dbReference>
<dbReference type="Gene3D" id="1.20.140.160">
    <property type="match status" value="1"/>
</dbReference>
<sequence length="245" mass="28507">MHKEAMWEKYGKTRDKALKDQLIVEYVDLVKIIAGRLYTSYGKTVEFDDLVSYGIFGLIDAIEKFDPTKNVKFETYAYIRIRGAIIDQLRNLDWIPRSVRQKHKKLEDIYKTIENEFGRSASDEEVAERLGVTMDAFNGILSEVHSFTVVSLEEKILNNANFSIIDDDINSEPQIYFEQEELKNTLINLVQNLPERERKIITLYYYSELTYKEISAILGVSESRISQLHTKAVMKLRGKLGKYIE</sequence>
<dbReference type="InterPro" id="IPR007630">
    <property type="entry name" value="RNA_pol_sigma70_r4"/>
</dbReference>
<keyword evidence="2 5" id="KW-0731">Sigma factor</keyword>
<feature type="domain" description="RNA polymerase sigma-70" evidence="6">
    <location>
        <begin position="49"/>
        <end position="62"/>
    </location>
</feature>
<dbReference type="CDD" id="cd06171">
    <property type="entry name" value="Sigma70_r4"/>
    <property type="match status" value="1"/>
</dbReference>
<gene>
    <name evidence="8" type="ORF">SAMN02745975_00618</name>
</gene>
<dbReference type="Gene3D" id="1.10.1740.10">
    <property type="match status" value="1"/>
</dbReference>
<dbReference type="STRING" id="1121919.SAMN02745975_00618"/>
<dbReference type="InterPro" id="IPR007624">
    <property type="entry name" value="RNA_pol_sigma70_r3"/>
</dbReference>
<dbReference type="InterPro" id="IPR007627">
    <property type="entry name" value="RNA_pol_sigma70_r2"/>
</dbReference>
<evidence type="ECO:0000259" key="6">
    <source>
        <dbReference type="PROSITE" id="PS00715"/>
    </source>
</evidence>
<organism evidence="8 9">
    <name type="scientific">Geosporobacter subterraneus DSM 17957</name>
    <dbReference type="NCBI Taxonomy" id="1121919"/>
    <lineage>
        <taxon>Bacteria</taxon>
        <taxon>Bacillati</taxon>
        <taxon>Bacillota</taxon>
        <taxon>Clostridia</taxon>
        <taxon>Peptostreptococcales</taxon>
        <taxon>Thermotaleaceae</taxon>
        <taxon>Geosporobacter</taxon>
    </lineage>
</organism>
<dbReference type="NCBIfam" id="TIGR02937">
    <property type="entry name" value="sigma70-ECF"/>
    <property type="match status" value="1"/>
</dbReference>
<dbReference type="GO" id="GO:0006352">
    <property type="term" value="P:DNA-templated transcription initiation"/>
    <property type="evidence" value="ECO:0007669"/>
    <property type="project" value="InterPro"/>
</dbReference>
<protein>
    <recommendedName>
        <fullName evidence="5">RNA polymerase sigma factor</fullName>
    </recommendedName>
</protein>
<accession>A0A1M6E2E0</accession>
<dbReference type="PANTHER" id="PTHR30385:SF7">
    <property type="entry name" value="RNA POLYMERASE SIGMA FACTOR FLIA"/>
    <property type="match status" value="1"/>
</dbReference>
<dbReference type="AlphaFoldDB" id="A0A1M6E2E0"/>
<evidence type="ECO:0000256" key="5">
    <source>
        <dbReference type="RuleBase" id="RU362124"/>
    </source>
</evidence>
<dbReference type="InterPro" id="IPR000943">
    <property type="entry name" value="RNA_pol_sigma70"/>
</dbReference>
<dbReference type="OrthoDB" id="9799825at2"/>
<keyword evidence="1 5" id="KW-0805">Transcription regulation</keyword>
<dbReference type="NCBIfam" id="TIGR02479">
    <property type="entry name" value="FliA_WhiG"/>
    <property type="match status" value="1"/>
</dbReference>
<dbReference type="SUPFAM" id="SSF88659">
    <property type="entry name" value="Sigma3 and sigma4 domains of RNA polymerase sigma factors"/>
    <property type="match status" value="2"/>
</dbReference>
<proteinExistence type="inferred from homology"/>
<dbReference type="InterPro" id="IPR013325">
    <property type="entry name" value="RNA_pol_sigma_r2"/>
</dbReference>
<feature type="domain" description="RNA polymerase sigma-70" evidence="7">
    <location>
        <begin position="210"/>
        <end position="236"/>
    </location>
</feature>
<evidence type="ECO:0000256" key="2">
    <source>
        <dbReference type="ARBA" id="ARBA00023082"/>
    </source>
</evidence>
<reference evidence="9" key="1">
    <citation type="submission" date="2016-11" db="EMBL/GenBank/DDBJ databases">
        <authorList>
            <person name="Varghese N."/>
            <person name="Submissions S."/>
        </authorList>
    </citation>
    <scope>NUCLEOTIDE SEQUENCE [LARGE SCALE GENOMIC DNA]</scope>
    <source>
        <strain evidence="9">DSM 17957</strain>
    </source>
</reference>
<dbReference type="Pfam" id="PF04542">
    <property type="entry name" value="Sigma70_r2"/>
    <property type="match status" value="1"/>
</dbReference>
<evidence type="ECO:0000259" key="7">
    <source>
        <dbReference type="PROSITE" id="PS00716"/>
    </source>
</evidence>
<evidence type="ECO:0000313" key="9">
    <source>
        <dbReference type="Proteomes" id="UP000184536"/>
    </source>
</evidence>
<dbReference type="PROSITE" id="PS00716">
    <property type="entry name" value="SIGMA70_2"/>
    <property type="match status" value="1"/>
</dbReference>
<evidence type="ECO:0000256" key="4">
    <source>
        <dbReference type="ARBA" id="ARBA00023163"/>
    </source>
</evidence>
<dbReference type="GO" id="GO:0003677">
    <property type="term" value="F:DNA binding"/>
    <property type="evidence" value="ECO:0007669"/>
    <property type="project" value="UniProtKB-KW"/>
</dbReference>
<comment type="similarity">
    <text evidence="5">Belongs to the sigma-70 factor family.</text>
</comment>
<comment type="function">
    <text evidence="5">Sigma factors are initiation factors that promote the attachment of RNA polymerase to specific initiation sites and are then released.</text>
</comment>
<dbReference type="Proteomes" id="UP000184536">
    <property type="component" value="Unassembled WGS sequence"/>
</dbReference>
<dbReference type="RefSeq" id="WP_110939905.1">
    <property type="nucleotide sequence ID" value="NZ_FQZV01000007.1"/>
</dbReference>
<dbReference type="Pfam" id="PF04539">
    <property type="entry name" value="Sigma70_r3"/>
    <property type="match status" value="1"/>
</dbReference>
<dbReference type="InterPro" id="IPR014284">
    <property type="entry name" value="RNA_pol_sigma-70_dom"/>
</dbReference>
<dbReference type="EMBL" id="FQZV01000007">
    <property type="protein sequence ID" value="SHI79555.1"/>
    <property type="molecule type" value="Genomic_DNA"/>
</dbReference>
<evidence type="ECO:0000256" key="1">
    <source>
        <dbReference type="ARBA" id="ARBA00023015"/>
    </source>
</evidence>
<keyword evidence="3 5" id="KW-0238">DNA-binding</keyword>
<evidence type="ECO:0000313" key="8">
    <source>
        <dbReference type="EMBL" id="SHI79555.1"/>
    </source>
</evidence>
<dbReference type="PIRSF" id="PIRSF000770">
    <property type="entry name" value="RNA_pol_sigma-SigE/K"/>
    <property type="match status" value="1"/>
</dbReference>
<dbReference type="GO" id="GO:0016987">
    <property type="term" value="F:sigma factor activity"/>
    <property type="evidence" value="ECO:0007669"/>
    <property type="project" value="UniProtKB-KW"/>
</dbReference>
<dbReference type="SUPFAM" id="SSF88946">
    <property type="entry name" value="Sigma2 domain of RNA polymerase sigma factors"/>
    <property type="match status" value="1"/>
</dbReference>
<name>A0A1M6E2E0_9FIRM</name>
<dbReference type="GO" id="GO:0003899">
    <property type="term" value="F:DNA-directed RNA polymerase activity"/>
    <property type="evidence" value="ECO:0007669"/>
    <property type="project" value="InterPro"/>
</dbReference>
<dbReference type="Pfam" id="PF04545">
    <property type="entry name" value="Sigma70_r4"/>
    <property type="match status" value="1"/>
</dbReference>
<dbReference type="InterPro" id="IPR012845">
    <property type="entry name" value="RNA_pol_sigma_FliA_WhiG"/>
</dbReference>